<protein>
    <submittedName>
        <fullName evidence="2">Antibiotic biosynthesis monooxygenase</fullName>
    </submittedName>
</protein>
<dbReference type="InterPro" id="IPR007138">
    <property type="entry name" value="ABM_dom"/>
</dbReference>
<dbReference type="PANTHER" id="PTHR33336">
    <property type="entry name" value="QUINOL MONOOXYGENASE YGIN-RELATED"/>
    <property type="match status" value="1"/>
</dbReference>
<gene>
    <name evidence="2" type="ORF">GQA70_20200</name>
</gene>
<dbReference type="SUPFAM" id="SSF54909">
    <property type="entry name" value="Dimeric alpha+beta barrel"/>
    <property type="match status" value="1"/>
</dbReference>
<dbReference type="InterPro" id="IPR011008">
    <property type="entry name" value="Dimeric_a/b-barrel"/>
</dbReference>
<organism evidence="2 3">
    <name type="scientific">Ponticoccus alexandrii</name>
    <dbReference type="NCBI Taxonomy" id="1943633"/>
    <lineage>
        <taxon>Bacteria</taxon>
        <taxon>Pseudomonadati</taxon>
        <taxon>Pseudomonadota</taxon>
        <taxon>Alphaproteobacteria</taxon>
        <taxon>Rhodobacterales</taxon>
        <taxon>Roseobacteraceae</taxon>
        <taxon>Ponticoccus</taxon>
    </lineage>
</organism>
<reference evidence="2 3" key="1">
    <citation type="submission" date="2019-12" db="EMBL/GenBank/DDBJ databases">
        <title>Complete Genome Sequence of a Quorum-Sensing Bacterium,Rhodobacteraceae bacterium C31, Isolated from a marine microalgae symbiotic bacteria.</title>
        <authorList>
            <person name="Zhang Y."/>
        </authorList>
    </citation>
    <scope>NUCLEOTIDE SEQUENCE [LARGE SCALE GENOMIC DNA]</scope>
    <source>
        <strain evidence="2 3">C31</strain>
        <plasmid evidence="2 3">p-SCP2</plasmid>
    </source>
</reference>
<sequence length="98" mass="11533">MTLLHTAHLTVRPDAIQSFRARLARHAAITLEREDGCLRFDVHQDRDVPARFLLIEVYADDAALAAHREAPHYLQFRRDVAEWVTDRQWWFWDAVSHA</sequence>
<dbReference type="Gene3D" id="3.30.70.100">
    <property type="match status" value="1"/>
</dbReference>
<dbReference type="InterPro" id="IPR050744">
    <property type="entry name" value="AI-2_Isomerase_LsrG"/>
</dbReference>
<dbReference type="PANTHER" id="PTHR33336:SF3">
    <property type="entry name" value="ABM DOMAIN-CONTAINING PROTEIN"/>
    <property type="match status" value="1"/>
</dbReference>
<dbReference type="Proteomes" id="UP000596387">
    <property type="component" value="Plasmid p-SCP2"/>
</dbReference>
<dbReference type="GO" id="GO:0004497">
    <property type="term" value="F:monooxygenase activity"/>
    <property type="evidence" value="ECO:0007669"/>
    <property type="project" value="UniProtKB-KW"/>
</dbReference>
<dbReference type="PROSITE" id="PS51725">
    <property type="entry name" value="ABM"/>
    <property type="match status" value="1"/>
</dbReference>
<evidence type="ECO:0000313" key="3">
    <source>
        <dbReference type="Proteomes" id="UP000596387"/>
    </source>
</evidence>
<keyword evidence="2" id="KW-0503">Monooxygenase</keyword>
<dbReference type="RefSeq" id="WP_023849106.1">
    <property type="nucleotide sequence ID" value="NZ_CP047168.1"/>
</dbReference>
<geneLocation type="plasmid" evidence="2 3">
    <name>p-SCP2</name>
</geneLocation>
<name>A0ABX7FGB1_9RHOB</name>
<evidence type="ECO:0000259" key="1">
    <source>
        <dbReference type="PROSITE" id="PS51725"/>
    </source>
</evidence>
<keyword evidence="3" id="KW-1185">Reference proteome</keyword>
<proteinExistence type="predicted"/>
<keyword evidence="2" id="KW-0614">Plasmid</keyword>
<evidence type="ECO:0000313" key="2">
    <source>
        <dbReference type="EMBL" id="QRF68709.1"/>
    </source>
</evidence>
<keyword evidence="2" id="KW-0560">Oxidoreductase</keyword>
<accession>A0ABX7FGB1</accession>
<dbReference type="EMBL" id="CP047168">
    <property type="protein sequence ID" value="QRF68709.1"/>
    <property type="molecule type" value="Genomic_DNA"/>
</dbReference>
<feature type="domain" description="ABM" evidence="1">
    <location>
        <begin position="3"/>
        <end position="96"/>
    </location>
</feature>
<dbReference type="Pfam" id="PF03992">
    <property type="entry name" value="ABM"/>
    <property type="match status" value="1"/>
</dbReference>